<dbReference type="GO" id="GO:0009289">
    <property type="term" value="C:pilus"/>
    <property type="evidence" value="ECO:0007669"/>
    <property type="project" value="InterPro"/>
</dbReference>
<dbReference type="SUPFAM" id="SSF54523">
    <property type="entry name" value="Pili subunits"/>
    <property type="match status" value="1"/>
</dbReference>
<comment type="caution">
    <text evidence="5">The sequence shown here is derived from an EMBL/GenBank/DDBJ whole genome shotgun (WGS) entry which is preliminary data.</text>
</comment>
<keyword evidence="3" id="KW-0281">Fimbrium</keyword>
<dbReference type="GO" id="GO:0007155">
    <property type="term" value="P:cell adhesion"/>
    <property type="evidence" value="ECO:0007669"/>
    <property type="project" value="InterPro"/>
</dbReference>
<proteinExistence type="inferred from homology"/>
<dbReference type="EMBL" id="JABBZM010000027">
    <property type="protein sequence ID" value="NMV40914.1"/>
    <property type="molecule type" value="Genomic_DNA"/>
</dbReference>
<dbReference type="InterPro" id="IPR045584">
    <property type="entry name" value="Pilin-like"/>
</dbReference>
<organism evidence="5 6">
    <name type="scientific">Ralstonia insidiosa</name>
    <dbReference type="NCBI Taxonomy" id="190721"/>
    <lineage>
        <taxon>Bacteria</taxon>
        <taxon>Pseudomonadati</taxon>
        <taxon>Pseudomonadota</taxon>
        <taxon>Betaproteobacteria</taxon>
        <taxon>Burkholderiales</taxon>
        <taxon>Burkholderiaceae</taxon>
        <taxon>Ralstonia</taxon>
    </lineage>
</organism>
<gene>
    <name evidence="5" type="ORF">HGR00_23655</name>
</gene>
<evidence type="ECO:0000256" key="3">
    <source>
        <dbReference type="RuleBase" id="RU000389"/>
    </source>
</evidence>
<evidence type="ECO:0000313" key="6">
    <source>
        <dbReference type="Proteomes" id="UP000575469"/>
    </source>
</evidence>
<keyword evidence="4" id="KW-1133">Transmembrane helix</keyword>
<dbReference type="Pfam" id="PF07963">
    <property type="entry name" value="N_methyl"/>
    <property type="match status" value="1"/>
</dbReference>
<keyword evidence="4" id="KW-0812">Transmembrane</keyword>
<keyword evidence="2" id="KW-0488">Methylation</keyword>
<name>A0A848P8F3_9RALS</name>
<keyword evidence="4" id="KW-0472">Membrane</keyword>
<feature type="transmembrane region" description="Helical" evidence="4">
    <location>
        <begin position="12"/>
        <end position="37"/>
    </location>
</feature>
<evidence type="ECO:0000256" key="4">
    <source>
        <dbReference type="SAM" id="Phobius"/>
    </source>
</evidence>
<evidence type="ECO:0000256" key="2">
    <source>
        <dbReference type="ARBA" id="ARBA00022481"/>
    </source>
</evidence>
<dbReference type="RefSeq" id="WP_169341409.1">
    <property type="nucleotide sequence ID" value="NZ_JABBZM010000027.1"/>
</dbReference>
<dbReference type="PANTHER" id="PTHR30093:SF34">
    <property type="entry name" value="PREPILIN PEPTIDASE-DEPENDENT PROTEIN D"/>
    <property type="match status" value="1"/>
</dbReference>
<dbReference type="PROSITE" id="PS00409">
    <property type="entry name" value="PROKAR_NTER_METHYL"/>
    <property type="match status" value="1"/>
</dbReference>
<dbReference type="Gene3D" id="3.30.700.10">
    <property type="entry name" value="Glycoprotein, Type 4 Pilin"/>
    <property type="match status" value="1"/>
</dbReference>
<sequence length="164" mass="17115">MKSLRLNKRVQKGFTLIELMIVVAIVGILAAIALPAYNNYMIKSKLTEATTLLDSTRSAISEAYANGLNTFPSAAPFSTSTPTNTKYIAQSGIAYTQSGSTVSVVLTFASTGNTSVDGKRLGLFGIGGSDGTVAWKCGTAVNTTDLTAASQVGLYPYLPASCQN</sequence>
<dbReference type="Pfam" id="PF00114">
    <property type="entry name" value="Pilin"/>
    <property type="match status" value="1"/>
</dbReference>
<dbReference type="AlphaFoldDB" id="A0A848P8F3"/>
<evidence type="ECO:0000313" key="5">
    <source>
        <dbReference type="EMBL" id="NMV40914.1"/>
    </source>
</evidence>
<accession>A0A848P8F3</accession>
<reference evidence="5 6" key="1">
    <citation type="submission" date="2020-04" db="EMBL/GenBank/DDBJ databases">
        <title>Ralstonia insidiosa genome sequencing and assembly.</title>
        <authorList>
            <person name="Martins R.C.R."/>
            <person name="Perdigao-Neto L.V."/>
            <person name="Levin A.S.S."/>
            <person name="Costa S.F."/>
        </authorList>
    </citation>
    <scope>NUCLEOTIDE SEQUENCE [LARGE SCALE GENOMIC DNA]</scope>
    <source>
        <strain evidence="5 6">5047</strain>
    </source>
</reference>
<comment type="similarity">
    <text evidence="1 3">Belongs to the N-Me-Phe pilin family.</text>
</comment>
<protein>
    <submittedName>
        <fullName evidence="5">Prepilin-type N-terminal cleavage/methylation domain-containing protein</fullName>
    </submittedName>
</protein>
<evidence type="ECO:0000256" key="1">
    <source>
        <dbReference type="ARBA" id="ARBA00005233"/>
    </source>
</evidence>
<dbReference type="NCBIfam" id="TIGR02532">
    <property type="entry name" value="IV_pilin_GFxxxE"/>
    <property type="match status" value="1"/>
</dbReference>
<dbReference type="InterPro" id="IPR012902">
    <property type="entry name" value="N_methyl_site"/>
</dbReference>
<dbReference type="PANTHER" id="PTHR30093">
    <property type="entry name" value="GENERAL SECRETION PATHWAY PROTEIN G"/>
    <property type="match status" value="1"/>
</dbReference>
<dbReference type="InterPro" id="IPR001082">
    <property type="entry name" value="Pilin"/>
</dbReference>
<dbReference type="Proteomes" id="UP000575469">
    <property type="component" value="Unassembled WGS sequence"/>
</dbReference>